<dbReference type="AlphaFoldDB" id="A0A9W5B3D6"/>
<reference evidence="6 7" key="1">
    <citation type="submission" date="2016-01" db="EMBL/GenBank/DDBJ databases">
        <authorList>
            <person name="Regsiter A."/>
            <person name="william w."/>
        </authorList>
    </citation>
    <scope>NUCLEOTIDE SEQUENCE [LARGE SCALE GENOMIC DNA]</scope>
    <source>
        <strain evidence="6 7">CFBP 5494</strain>
    </source>
</reference>
<keyword evidence="3" id="KW-0547">Nucleotide-binding</keyword>
<dbReference type="GO" id="GO:0005886">
    <property type="term" value="C:plasma membrane"/>
    <property type="evidence" value="ECO:0007669"/>
    <property type="project" value="UniProtKB-SubCell"/>
</dbReference>
<dbReference type="InterPro" id="IPR013563">
    <property type="entry name" value="Oligopep_ABC_C"/>
</dbReference>
<keyword evidence="2" id="KW-0813">Transport</keyword>
<gene>
    <name evidence="6" type="ORF">AGR2A_Lc150114</name>
</gene>
<dbReference type="GO" id="GO:0015833">
    <property type="term" value="P:peptide transport"/>
    <property type="evidence" value="ECO:0007669"/>
    <property type="project" value="InterPro"/>
</dbReference>
<accession>A0A9W5B3D6</accession>
<comment type="caution">
    <text evidence="6">The sequence shown here is derived from an EMBL/GenBank/DDBJ whole genome shotgun (WGS) entry which is preliminary data.</text>
</comment>
<evidence type="ECO:0000313" key="7">
    <source>
        <dbReference type="Proteomes" id="UP000191933"/>
    </source>
</evidence>
<keyword evidence="4" id="KW-0067">ATP-binding</keyword>
<dbReference type="GO" id="GO:0005524">
    <property type="term" value="F:ATP binding"/>
    <property type="evidence" value="ECO:0007669"/>
    <property type="project" value="UniProtKB-KW"/>
</dbReference>
<evidence type="ECO:0000256" key="2">
    <source>
        <dbReference type="ARBA" id="ARBA00022448"/>
    </source>
</evidence>
<protein>
    <recommendedName>
        <fullName evidence="5">Oligopeptide/dipeptide ABC transporter C-terminal domain-containing protein</fullName>
    </recommendedName>
</protein>
<proteinExistence type="predicted"/>
<dbReference type="EMBL" id="FBVY01000027">
    <property type="protein sequence ID" value="CUW95438.1"/>
    <property type="molecule type" value="Genomic_DNA"/>
</dbReference>
<feature type="domain" description="Oligopeptide/dipeptide ABC transporter C-terminal" evidence="5">
    <location>
        <begin position="7"/>
        <end position="34"/>
    </location>
</feature>
<dbReference type="Gene3D" id="3.40.50.300">
    <property type="entry name" value="P-loop containing nucleotide triphosphate hydrolases"/>
    <property type="match status" value="1"/>
</dbReference>
<comment type="subcellular location">
    <subcellularLocation>
        <location evidence="1">Cell inner membrane</location>
        <topology evidence="1">Peripheral membrane protein</topology>
    </subcellularLocation>
</comment>
<evidence type="ECO:0000256" key="3">
    <source>
        <dbReference type="ARBA" id="ARBA00022741"/>
    </source>
</evidence>
<name>A0A9W5B3D6_9HYPH</name>
<evidence type="ECO:0000256" key="4">
    <source>
        <dbReference type="ARBA" id="ARBA00022840"/>
    </source>
</evidence>
<dbReference type="InterPro" id="IPR027417">
    <property type="entry name" value="P-loop_NTPase"/>
</dbReference>
<organism evidence="6 7">
    <name type="scientific">Agrobacterium genomosp. 2 str. CFBP 5494</name>
    <dbReference type="NCBI Taxonomy" id="1183436"/>
    <lineage>
        <taxon>Bacteria</taxon>
        <taxon>Pseudomonadati</taxon>
        <taxon>Pseudomonadota</taxon>
        <taxon>Alphaproteobacteria</taxon>
        <taxon>Hyphomicrobiales</taxon>
        <taxon>Rhizobiaceae</taxon>
        <taxon>Rhizobium/Agrobacterium group</taxon>
        <taxon>Agrobacterium</taxon>
        <taxon>Agrobacterium tumefaciens complex</taxon>
    </lineage>
</organism>
<sequence length="54" mass="5893">MQRGRIVEHGTVTEIFGNPRHEYTASLLNSIPSGIAGMARTHAAPHALRKEQLA</sequence>
<dbReference type="Proteomes" id="UP000191933">
    <property type="component" value="Unassembled WGS sequence"/>
</dbReference>
<evidence type="ECO:0000313" key="6">
    <source>
        <dbReference type="EMBL" id="CUW95438.1"/>
    </source>
</evidence>
<evidence type="ECO:0000256" key="1">
    <source>
        <dbReference type="ARBA" id="ARBA00004417"/>
    </source>
</evidence>
<dbReference type="Pfam" id="PF08352">
    <property type="entry name" value="oligo_HPY"/>
    <property type="match status" value="1"/>
</dbReference>
<evidence type="ECO:0000259" key="5">
    <source>
        <dbReference type="Pfam" id="PF08352"/>
    </source>
</evidence>
<keyword evidence="7" id="KW-1185">Reference proteome</keyword>